<sequence>MRNKQECKEFNNNKAMGVYLFGEMVISRDKKQKQIAEECFNEMKDEMEPDPYKTVHTMLFGSCLALGSNKRTLGDGGTSHFPYFYSSKLISLLFLCDTSTSALLSILAIAQNSEMHIFHAVSCTFDRYHLMVHSGNTKQIQLSLLFSTSPIRQEPSSTFAKYRNKTEISLMSVSIYQIGKINLYSLIVIF</sequence>
<evidence type="ECO:0008006" key="3">
    <source>
        <dbReference type="Google" id="ProtNLM"/>
    </source>
</evidence>
<proteinExistence type="predicted"/>
<dbReference type="Proteomes" id="UP001217089">
    <property type="component" value="Unassembled WGS sequence"/>
</dbReference>
<gene>
    <name evidence="1" type="ORF">KUTeg_016490</name>
</gene>
<accession>A0ABQ9EL80</accession>
<evidence type="ECO:0000313" key="2">
    <source>
        <dbReference type="Proteomes" id="UP001217089"/>
    </source>
</evidence>
<comment type="caution">
    <text evidence="1">The sequence shown here is derived from an EMBL/GenBank/DDBJ whole genome shotgun (WGS) entry which is preliminary data.</text>
</comment>
<organism evidence="1 2">
    <name type="scientific">Tegillarca granosa</name>
    <name type="common">Malaysian cockle</name>
    <name type="synonym">Anadara granosa</name>
    <dbReference type="NCBI Taxonomy" id="220873"/>
    <lineage>
        <taxon>Eukaryota</taxon>
        <taxon>Metazoa</taxon>
        <taxon>Spiralia</taxon>
        <taxon>Lophotrochozoa</taxon>
        <taxon>Mollusca</taxon>
        <taxon>Bivalvia</taxon>
        <taxon>Autobranchia</taxon>
        <taxon>Pteriomorphia</taxon>
        <taxon>Arcoida</taxon>
        <taxon>Arcoidea</taxon>
        <taxon>Arcidae</taxon>
        <taxon>Tegillarca</taxon>
    </lineage>
</organism>
<evidence type="ECO:0000313" key="1">
    <source>
        <dbReference type="EMBL" id="KAJ8305945.1"/>
    </source>
</evidence>
<name>A0ABQ9EL80_TEGGR</name>
<dbReference type="EMBL" id="JARBDR010000813">
    <property type="protein sequence ID" value="KAJ8305945.1"/>
    <property type="molecule type" value="Genomic_DNA"/>
</dbReference>
<keyword evidence="2" id="KW-1185">Reference proteome</keyword>
<protein>
    <recommendedName>
        <fullName evidence="3">Pentatricopeptide repeat-containing protein</fullName>
    </recommendedName>
</protein>
<reference evidence="1 2" key="1">
    <citation type="submission" date="2022-12" db="EMBL/GenBank/DDBJ databases">
        <title>Chromosome-level genome of Tegillarca granosa.</title>
        <authorList>
            <person name="Kim J."/>
        </authorList>
    </citation>
    <scope>NUCLEOTIDE SEQUENCE [LARGE SCALE GENOMIC DNA]</scope>
    <source>
        <strain evidence="1">Teg-2019</strain>
        <tissue evidence="1">Adductor muscle</tissue>
    </source>
</reference>